<protein>
    <submittedName>
        <fullName evidence="1">Uncharacterized protein</fullName>
    </submittedName>
</protein>
<name>A0A212CFX9_CEREH</name>
<evidence type="ECO:0000313" key="2">
    <source>
        <dbReference type="Proteomes" id="UP000242450"/>
    </source>
</evidence>
<keyword evidence="2" id="KW-1185">Reference proteome</keyword>
<dbReference type="AlphaFoldDB" id="A0A212CFX9"/>
<dbReference type="Proteomes" id="UP000242450">
    <property type="component" value="Chromosome 20"/>
</dbReference>
<comment type="caution">
    <text evidence="1">The sequence shown here is derived from an EMBL/GenBank/DDBJ whole genome shotgun (WGS) entry which is preliminary data.</text>
</comment>
<dbReference type="EMBL" id="MKHE01000020">
    <property type="protein sequence ID" value="OWK04936.1"/>
    <property type="molecule type" value="Genomic_DNA"/>
</dbReference>
<gene>
    <name evidence="1" type="ORF">Celaphus_00002821</name>
</gene>
<reference evidence="1 2" key="1">
    <citation type="journal article" date="2018" name="Mol. Genet. Genomics">
        <title>The red deer Cervus elaphus genome CerEla1.0: sequencing, annotating, genes, and chromosomes.</title>
        <authorList>
            <person name="Bana N.A."/>
            <person name="Nyiri A."/>
            <person name="Nagy J."/>
            <person name="Frank K."/>
            <person name="Nagy T."/>
            <person name="Steger V."/>
            <person name="Schiller M."/>
            <person name="Lakatos P."/>
            <person name="Sugar L."/>
            <person name="Horn P."/>
            <person name="Barta E."/>
            <person name="Orosz L."/>
        </authorList>
    </citation>
    <scope>NUCLEOTIDE SEQUENCE [LARGE SCALE GENOMIC DNA]</scope>
    <source>
        <strain evidence="1">Hungarian</strain>
    </source>
</reference>
<evidence type="ECO:0000313" key="1">
    <source>
        <dbReference type="EMBL" id="OWK04936.1"/>
    </source>
</evidence>
<organism evidence="1 2">
    <name type="scientific">Cervus elaphus hippelaphus</name>
    <name type="common">European red deer</name>
    <dbReference type="NCBI Taxonomy" id="46360"/>
    <lineage>
        <taxon>Eukaryota</taxon>
        <taxon>Metazoa</taxon>
        <taxon>Chordata</taxon>
        <taxon>Craniata</taxon>
        <taxon>Vertebrata</taxon>
        <taxon>Euteleostomi</taxon>
        <taxon>Mammalia</taxon>
        <taxon>Eutheria</taxon>
        <taxon>Laurasiatheria</taxon>
        <taxon>Artiodactyla</taxon>
        <taxon>Ruminantia</taxon>
        <taxon>Pecora</taxon>
        <taxon>Cervidae</taxon>
        <taxon>Cervinae</taxon>
        <taxon>Cervus</taxon>
    </lineage>
</organism>
<sequence>MVPLPPDPSAAGIWFGRATVCPWPSWWDSPALGSGFDCSCWGRALPGIEEGCRIAGAAGGGGTTGGSVPGAQGSTSCHFLSLARGVSGAVTNLALRSCSCPLAWIPFLGAMLQARRTLCALVGISCRGLLGTEPPWGRR</sequence>
<accession>A0A212CFX9</accession>
<proteinExistence type="predicted"/>